<name>A0A9N9MU03_9CUCU</name>
<sequence>MGYNSYWKYSYSYFRVFEHNEYSWAIKQPLLQKFYIGMAGFFDYCNRRGHSRRKRNDH</sequence>
<proteinExistence type="predicted"/>
<gene>
    <name evidence="1" type="ORF">CEUTPL_LOCUS11926</name>
</gene>
<dbReference type="AlphaFoldDB" id="A0A9N9MU03"/>
<dbReference type="EMBL" id="OU892283">
    <property type="protein sequence ID" value="CAG9771494.1"/>
    <property type="molecule type" value="Genomic_DNA"/>
</dbReference>
<evidence type="ECO:0000313" key="2">
    <source>
        <dbReference type="Proteomes" id="UP001152799"/>
    </source>
</evidence>
<keyword evidence="2" id="KW-1185">Reference proteome</keyword>
<dbReference type="Proteomes" id="UP001152799">
    <property type="component" value="Chromosome 7"/>
</dbReference>
<reference evidence="1" key="1">
    <citation type="submission" date="2022-01" db="EMBL/GenBank/DDBJ databases">
        <authorList>
            <person name="King R."/>
        </authorList>
    </citation>
    <scope>NUCLEOTIDE SEQUENCE</scope>
</reference>
<evidence type="ECO:0000313" key="1">
    <source>
        <dbReference type="EMBL" id="CAG9771494.1"/>
    </source>
</evidence>
<protein>
    <submittedName>
        <fullName evidence="1">Uncharacterized protein</fullName>
    </submittedName>
</protein>
<organism evidence="1 2">
    <name type="scientific">Ceutorhynchus assimilis</name>
    <name type="common">cabbage seed weevil</name>
    <dbReference type="NCBI Taxonomy" id="467358"/>
    <lineage>
        <taxon>Eukaryota</taxon>
        <taxon>Metazoa</taxon>
        <taxon>Ecdysozoa</taxon>
        <taxon>Arthropoda</taxon>
        <taxon>Hexapoda</taxon>
        <taxon>Insecta</taxon>
        <taxon>Pterygota</taxon>
        <taxon>Neoptera</taxon>
        <taxon>Endopterygota</taxon>
        <taxon>Coleoptera</taxon>
        <taxon>Polyphaga</taxon>
        <taxon>Cucujiformia</taxon>
        <taxon>Curculionidae</taxon>
        <taxon>Ceutorhynchinae</taxon>
        <taxon>Ceutorhynchus</taxon>
    </lineage>
</organism>
<accession>A0A9N9MU03</accession>